<comment type="caution">
    <text evidence="2">The sequence shown here is derived from an EMBL/GenBank/DDBJ whole genome shotgun (WGS) entry which is preliminary data.</text>
</comment>
<dbReference type="EMBL" id="CAKKNE010000002">
    <property type="protein sequence ID" value="CAH0368457.1"/>
    <property type="molecule type" value="Genomic_DNA"/>
</dbReference>
<reference evidence="2" key="1">
    <citation type="submission" date="2021-11" db="EMBL/GenBank/DDBJ databases">
        <authorList>
            <consortium name="Genoscope - CEA"/>
            <person name="William W."/>
        </authorList>
    </citation>
    <scope>NUCLEOTIDE SEQUENCE</scope>
</reference>
<sequence length="224" mass="25018">RVLALRRDRCAVLAREEQRQGQARPKRRGRPACQPRDGPRDVVEPPPAHPLESVTPDHDLLDGRALLRVARGDGEPEARVEHEPRALRKGVRRRDEAADDARDLHVRRLLQLAHRQAPEREDGRSLERVRRDAVAQRLHRVEPALGREDVAAPVDARRGLRLAPRVGAASLAPRHLQLVESQVRRAGGDCGMRRYVGLTPRGDASRRSGRMQQGVCSSNEACGD</sequence>
<feature type="region of interest" description="Disordered" evidence="1">
    <location>
        <begin position="71"/>
        <end position="99"/>
    </location>
</feature>
<dbReference type="Proteomes" id="UP000789595">
    <property type="component" value="Unassembled WGS sequence"/>
</dbReference>
<feature type="compositionally biased region" description="Basic and acidic residues" evidence="1">
    <location>
        <begin position="71"/>
        <end position="86"/>
    </location>
</feature>
<evidence type="ECO:0000313" key="3">
    <source>
        <dbReference type="Proteomes" id="UP000789595"/>
    </source>
</evidence>
<feature type="compositionally biased region" description="Polar residues" evidence="1">
    <location>
        <begin position="210"/>
        <end position="224"/>
    </location>
</feature>
<proteinExistence type="predicted"/>
<dbReference type="AlphaFoldDB" id="A0A8J2SK19"/>
<accession>A0A8J2SK19</accession>
<feature type="non-terminal residue" evidence="2">
    <location>
        <position position="1"/>
    </location>
</feature>
<name>A0A8J2SK19_9STRA</name>
<feature type="region of interest" description="Disordered" evidence="1">
    <location>
        <begin position="16"/>
        <end position="58"/>
    </location>
</feature>
<organism evidence="2 3">
    <name type="scientific">Pelagomonas calceolata</name>
    <dbReference type="NCBI Taxonomy" id="35677"/>
    <lineage>
        <taxon>Eukaryota</taxon>
        <taxon>Sar</taxon>
        <taxon>Stramenopiles</taxon>
        <taxon>Ochrophyta</taxon>
        <taxon>Pelagophyceae</taxon>
        <taxon>Pelagomonadales</taxon>
        <taxon>Pelagomonadaceae</taxon>
        <taxon>Pelagomonas</taxon>
    </lineage>
</organism>
<gene>
    <name evidence="2" type="ORF">PECAL_2P15230</name>
</gene>
<feature type="region of interest" description="Disordered" evidence="1">
    <location>
        <begin position="199"/>
        <end position="224"/>
    </location>
</feature>
<evidence type="ECO:0000256" key="1">
    <source>
        <dbReference type="SAM" id="MobiDB-lite"/>
    </source>
</evidence>
<keyword evidence="3" id="KW-1185">Reference proteome</keyword>
<protein>
    <submittedName>
        <fullName evidence="2">Uncharacterized protein</fullName>
    </submittedName>
</protein>
<evidence type="ECO:0000313" key="2">
    <source>
        <dbReference type="EMBL" id="CAH0368457.1"/>
    </source>
</evidence>